<comment type="caution">
    <text evidence="1">The sequence shown here is derived from an EMBL/GenBank/DDBJ whole genome shotgun (WGS) entry which is preliminary data.</text>
</comment>
<name>A0ABR2SP98_9ROSI</name>
<evidence type="ECO:0000313" key="2">
    <source>
        <dbReference type="Proteomes" id="UP001396334"/>
    </source>
</evidence>
<dbReference type="EMBL" id="JBBPBN010000013">
    <property type="protein sequence ID" value="KAK9026753.1"/>
    <property type="molecule type" value="Genomic_DNA"/>
</dbReference>
<sequence length="125" mass="13891">MTLPMLNLKPVSIALINTSLVRSTVWLWEVCIKFHLTKVFHNFASGWRCGRLIVFAFLPFTFHFMPASHSWSLIVSKSSSSSTSSKTYMLGLSLGRSRMLLMVAELAGTFLPHTDTVSSPLALLA</sequence>
<protein>
    <submittedName>
        <fullName evidence="1">Uncharacterized protein</fullName>
    </submittedName>
</protein>
<accession>A0ABR2SP98</accession>
<keyword evidence="2" id="KW-1185">Reference proteome</keyword>
<reference evidence="1 2" key="1">
    <citation type="journal article" date="2024" name="G3 (Bethesda)">
        <title>Genome assembly of Hibiscus sabdariffa L. provides insights into metabolisms of medicinal natural products.</title>
        <authorList>
            <person name="Kim T."/>
        </authorList>
    </citation>
    <scope>NUCLEOTIDE SEQUENCE [LARGE SCALE GENOMIC DNA]</scope>
    <source>
        <strain evidence="1">TK-2024</strain>
        <tissue evidence="1">Old leaves</tissue>
    </source>
</reference>
<evidence type="ECO:0000313" key="1">
    <source>
        <dbReference type="EMBL" id="KAK9026753.1"/>
    </source>
</evidence>
<organism evidence="1 2">
    <name type="scientific">Hibiscus sabdariffa</name>
    <name type="common">roselle</name>
    <dbReference type="NCBI Taxonomy" id="183260"/>
    <lineage>
        <taxon>Eukaryota</taxon>
        <taxon>Viridiplantae</taxon>
        <taxon>Streptophyta</taxon>
        <taxon>Embryophyta</taxon>
        <taxon>Tracheophyta</taxon>
        <taxon>Spermatophyta</taxon>
        <taxon>Magnoliopsida</taxon>
        <taxon>eudicotyledons</taxon>
        <taxon>Gunneridae</taxon>
        <taxon>Pentapetalae</taxon>
        <taxon>rosids</taxon>
        <taxon>malvids</taxon>
        <taxon>Malvales</taxon>
        <taxon>Malvaceae</taxon>
        <taxon>Malvoideae</taxon>
        <taxon>Hibiscus</taxon>
    </lineage>
</organism>
<gene>
    <name evidence="1" type="ORF">V6N11_039587</name>
</gene>
<proteinExistence type="predicted"/>
<dbReference type="Proteomes" id="UP001396334">
    <property type="component" value="Unassembled WGS sequence"/>
</dbReference>